<sequence>MPLEFEPRSDEAVRRAQYCGSGEWTDDTLGAILASGFSDAPQQVVSFRSEVRPWRGTYGEVADFSARVAAGLRARGVGPGDPVAFQAPNWMETASTFWALAILGAVPVPIVHFYGTKETEFILRQSKAKILISADRFGAIDFLANLDHLRPKLNDLEQIFIIGDDVPGYAESFSVLTDSDPIDGPQSADPGGPALVAYTSGTTADPKGVIHSHRSIGFEIRQLSALSANGGRPLLVGAPVGHGIGMLAALLLPIYGRNAIHLIDQWNPERVLAAMIEDGVASGSGSTVFLTSLLDHPEFTSEHAELMTFIGLGGSPVPTAIGERAEAVGVSTVRSYGSTEHPSISGSRHSDDRSKRLTSDGRLMAGVEIELRDEQGRSVSAGEPGEIWSKGPDCFLAYTDADLTREAIDDKGFFDTGDIGVFDSDGYLSIVDRKKDVIIRGGENISAAEVENILLHLPGVAEVAVVAAPDERLGEHGYAFIRMVPSGGDAPSLAAVQEHLKNNGLAKPKWPEEVGEIDEFPRTPSGKVQKFVLRERLRERPA</sequence>
<proteinExistence type="inferred from homology"/>
<feature type="domain" description="AMP-binding enzyme C-terminal" evidence="5">
    <location>
        <begin position="449"/>
        <end position="527"/>
    </location>
</feature>
<keyword evidence="2" id="KW-0436">Ligase</keyword>
<evidence type="ECO:0000259" key="5">
    <source>
        <dbReference type="Pfam" id="PF13193"/>
    </source>
</evidence>
<protein>
    <submittedName>
        <fullName evidence="6">Unannotated protein</fullName>
    </submittedName>
</protein>
<dbReference type="Pfam" id="PF13193">
    <property type="entry name" value="AMP-binding_C"/>
    <property type="match status" value="1"/>
</dbReference>
<dbReference type="Pfam" id="PF00501">
    <property type="entry name" value="AMP-binding"/>
    <property type="match status" value="1"/>
</dbReference>
<gene>
    <name evidence="6" type="ORF">UFOPK2683_01280</name>
</gene>
<dbReference type="Gene3D" id="3.30.300.30">
    <property type="match status" value="1"/>
</dbReference>
<accession>A0A6J6S8G5</accession>
<evidence type="ECO:0000256" key="1">
    <source>
        <dbReference type="ARBA" id="ARBA00006432"/>
    </source>
</evidence>
<dbReference type="GO" id="GO:0031956">
    <property type="term" value="F:medium-chain fatty acid-CoA ligase activity"/>
    <property type="evidence" value="ECO:0007669"/>
    <property type="project" value="TreeGrafter"/>
</dbReference>
<dbReference type="PANTHER" id="PTHR43201">
    <property type="entry name" value="ACYL-COA SYNTHETASE"/>
    <property type="match status" value="1"/>
</dbReference>
<organism evidence="6">
    <name type="scientific">freshwater metagenome</name>
    <dbReference type="NCBI Taxonomy" id="449393"/>
    <lineage>
        <taxon>unclassified sequences</taxon>
        <taxon>metagenomes</taxon>
        <taxon>ecological metagenomes</taxon>
    </lineage>
</organism>
<dbReference type="InterPro" id="IPR045851">
    <property type="entry name" value="AMP-bd_C_sf"/>
</dbReference>
<dbReference type="PANTHER" id="PTHR43201:SF5">
    <property type="entry name" value="MEDIUM-CHAIN ACYL-COA LIGASE ACSF2, MITOCHONDRIAL"/>
    <property type="match status" value="1"/>
</dbReference>
<dbReference type="EMBL" id="CAEZYK010000087">
    <property type="protein sequence ID" value="CAB4730978.1"/>
    <property type="molecule type" value="Genomic_DNA"/>
</dbReference>
<dbReference type="InterPro" id="IPR025110">
    <property type="entry name" value="AMP-bd_C"/>
</dbReference>
<dbReference type="InterPro" id="IPR000873">
    <property type="entry name" value="AMP-dep_synth/lig_dom"/>
</dbReference>
<dbReference type="AlphaFoldDB" id="A0A6J6S8G5"/>
<evidence type="ECO:0000256" key="2">
    <source>
        <dbReference type="ARBA" id="ARBA00022598"/>
    </source>
</evidence>
<feature type="region of interest" description="Disordered" evidence="3">
    <location>
        <begin position="334"/>
        <end position="359"/>
    </location>
</feature>
<feature type="compositionally biased region" description="Basic and acidic residues" evidence="3">
    <location>
        <begin position="348"/>
        <end position="359"/>
    </location>
</feature>
<reference evidence="6" key="1">
    <citation type="submission" date="2020-05" db="EMBL/GenBank/DDBJ databases">
        <authorList>
            <person name="Chiriac C."/>
            <person name="Salcher M."/>
            <person name="Ghai R."/>
            <person name="Kavagutti S V."/>
        </authorList>
    </citation>
    <scope>NUCLEOTIDE SEQUENCE</scope>
</reference>
<comment type="similarity">
    <text evidence="1">Belongs to the ATP-dependent AMP-binding enzyme family.</text>
</comment>
<evidence type="ECO:0000259" key="4">
    <source>
        <dbReference type="Pfam" id="PF00501"/>
    </source>
</evidence>
<dbReference type="SUPFAM" id="SSF56801">
    <property type="entry name" value="Acetyl-CoA synthetase-like"/>
    <property type="match status" value="1"/>
</dbReference>
<feature type="compositionally biased region" description="Polar residues" evidence="3">
    <location>
        <begin position="334"/>
        <end position="347"/>
    </location>
</feature>
<dbReference type="InterPro" id="IPR042099">
    <property type="entry name" value="ANL_N_sf"/>
</dbReference>
<dbReference type="Gene3D" id="3.40.50.12780">
    <property type="entry name" value="N-terminal domain of ligase-like"/>
    <property type="match status" value="1"/>
</dbReference>
<evidence type="ECO:0000313" key="6">
    <source>
        <dbReference type="EMBL" id="CAB4730978.1"/>
    </source>
</evidence>
<dbReference type="GO" id="GO:0006631">
    <property type="term" value="P:fatty acid metabolic process"/>
    <property type="evidence" value="ECO:0007669"/>
    <property type="project" value="TreeGrafter"/>
</dbReference>
<evidence type="ECO:0000256" key="3">
    <source>
        <dbReference type="SAM" id="MobiDB-lite"/>
    </source>
</evidence>
<feature type="domain" description="AMP-dependent synthetase/ligase" evidence="4">
    <location>
        <begin position="56"/>
        <end position="398"/>
    </location>
</feature>
<name>A0A6J6S8G5_9ZZZZ</name>